<evidence type="ECO:0000256" key="20">
    <source>
        <dbReference type="SAM" id="MobiDB-lite"/>
    </source>
</evidence>
<name>A0A6P6ICD3_PUMCO</name>
<feature type="compositionally biased region" description="Polar residues" evidence="20">
    <location>
        <begin position="1876"/>
        <end position="1895"/>
    </location>
</feature>
<dbReference type="SUPFAM" id="SSF48726">
    <property type="entry name" value="Immunoglobulin"/>
    <property type="match status" value="9"/>
</dbReference>
<keyword evidence="24" id="KW-1185">Reference proteome</keyword>
<dbReference type="FunFam" id="2.60.40.10:FF:000428">
    <property type="entry name" value="striated muscle preferentially expressed protein kinase"/>
    <property type="match status" value="1"/>
</dbReference>
<dbReference type="InterPro" id="IPR000719">
    <property type="entry name" value="Prot_kinase_dom"/>
</dbReference>
<keyword evidence="8" id="KW-0677">Repeat</keyword>
<dbReference type="FunFam" id="2.60.40.10:FF:000080">
    <property type="entry name" value="Myosin light chain kinase, smooth muscle"/>
    <property type="match status" value="1"/>
</dbReference>
<keyword evidence="11" id="KW-0221">Differentiation</keyword>
<feature type="compositionally biased region" description="Low complexity" evidence="20">
    <location>
        <begin position="1973"/>
        <end position="1982"/>
    </location>
</feature>
<feature type="compositionally biased region" description="Low complexity" evidence="20">
    <location>
        <begin position="1810"/>
        <end position="1841"/>
    </location>
</feature>
<dbReference type="FunFam" id="2.60.40.10:FF:000538">
    <property type="entry name" value="Striated muscle preferentially expressed protein kinase"/>
    <property type="match status" value="1"/>
</dbReference>
<dbReference type="GeneID" id="112867191"/>
<dbReference type="KEGG" id="pcoo:112867191"/>
<keyword evidence="13" id="KW-1015">Disulfide bond</keyword>
<feature type="compositionally biased region" description="Basic and acidic residues" evidence="20">
    <location>
        <begin position="1723"/>
        <end position="1732"/>
    </location>
</feature>
<feature type="compositionally biased region" description="Low complexity" evidence="20">
    <location>
        <begin position="1692"/>
        <end position="1704"/>
    </location>
</feature>
<feature type="compositionally biased region" description="Basic and acidic residues" evidence="20">
    <location>
        <begin position="247"/>
        <end position="261"/>
    </location>
</feature>
<comment type="subcellular location">
    <subcellularLocation>
        <location evidence="1">Nucleus</location>
    </subcellularLocation>
</comment>
<dbReference type="PROSITE" id="PS50853">
    <property type="entry name" value="FN3"/>
    <property type="match status" value="2"/>
</dbReference>
<protein>
    <recommendedName>
        <fullName evidence="3">non-specific serine/threonine protein kinase</fullName>
        <ecNumber evidence="3">2.7.11.1</ecNumber>
    </recommendedName>
    <alternativeName>
        <fullName evidence="18">Aortic preferentially expressed protein 1</fullName>
    </alternativeName>
</protein>
<feature type="region of interest" description="Disordered" evidence="20">
    <location>
        <begin position="2091"/>
        <end position="2123"/>
    </location>
</feature>
<dbReference type="InterPro" id="IPR013098">
    <property type="entry name" value="Ig_I-set"/>
</dbReference>
<feature type="region of interest" description="Disordered" evidence="20">
    <location>
        <begin position="1"/>
        <end position="34"/>
    </location>
</feature>
<evidence type="ECO:0000259" key="23">
    <source>
        <dbReference type="PROSITE" id="PS50853"/>
    </source>
</evidence>
<feature type="domain" description="Ig-like" evidence="22">
    <location>
        <begin position="2211"/>
        <end position="2301"/>
    </location>
</feature>
<dbReference type="GO" id="GO:0061061">
    <property type="term" value="P:muscle structure development"/>
    <property type="evidence" value="ECO:0007669"/>
    <property type="project" value="UniProtKB-ARBA"/>
</dbReference>
<dbReference type="Gene3D" id="1.10.510.10">
    <property type="entry name" value="Transferase(Phosphotransferase) domain 1"/>
    <property type="match status" value="2"/>
</dbReference>
<dbReference type="InterPro" id="IPR036116">
    <property type="entry name" value="FN3_sf"/>
</dbReference>
<feature type="domain" description="Ig-like" evidence="22">
    <location>
        <begin position="591"/>
        <end position="685"/>
    </location>
</feature>
<feature type="compositionally biased region" description="Low complexity" evidence="20">
    <location>
        <begin position="1858"/>
        <end position="1868"/>
    </location>
</feature>
<dbReference type="SMART" id="SM00409">
    <property type="entry name" value="IG"/>
    <property type="match status" value="9"/>
</dbReference>
<feature type="compositionally biased region" description="Low complexity" evidence="20">
    <location>
        <begin position="2034"/>
        <end position="2043"/>
    </location>
</feature>
<dbReference type="Pfam" id="PF00069">
    <property type="entry name" value="Pkinase"/>
    <property type="match status" value="2"/>
</dbReference>
<dbReference type="GO" id="GO:0005634">
    <property type="term" value="C:nucleus"/>
    <property type="evidence" value="ECO:0007669"/>
    <property type="project" value="UniProtKB-SubCell"/>
</dbReference>
<evidence type="ECO:0000256" key="3">
    <source>
        <dbReference type="ARBA" id="ARBA00012513"/>
    </source>
</evidence>
<sequence length="2899" mass="314154">MQKARGTRGGDAGMRAPPSPGVPPKRAKVGAGGGAAAGAPVFLRPLKDAAVLAGSDVRLRVAVSGTPQPSLSWFRDGQPLPPQAAEPSCLWLRSCRAQDAGVYSCRAQNERGQASCEAVLTVLEVGGNGEAGVPGGEGCSEPDKDCQATSVPQSGLHREEPDLQPQPASEAPRRPALPPPSKSALLPPPSPRVGKRPPPGSHESLRATLQRAPSPREPGEPPLFSRPSTPKTECRSPVPPPAATDPPEARTRAPPGRKREPPTQAVRFLPWATPGQESTAVPQTLEKNRAGPEAEKRLRRGPEEDGPWGPWDRRGARSQGRGRRARPTSPELESSDDSYVSAGEEPLEAPVFEIPLQNVVAAPGADVLLKCIITANPPPQVSWQKDGSALRSDGRLLIRAEGERHTLLLREARAADAGSYTATATNELGQACCAAALAVRPGGSTSPFSSPITSDEEYLSPPEEFPEPGETWPGTPAMKLSPSQNRRSSDTGSKAPPTFKVSLMDQSVREGQDVTMSIRVQGEPKPVVSWLRNRQPVRPDQRRFAEEAEGGLCRLRILAAERADAGFYTCKAVNEYGARQCEARLEVRAHPESRSLAVLAPLQDVDVGAGEMALFECLVAGPADVEVDWLCRGRLLQPALLKCKMHFDGRKCKLLLTSVHEDDSGVYTCKLSTAKDELTCSARLTVRPSLAPLFTRLLEDVEVLEGRAARFDCKISGTPPPAVTWTHFGHQVEESENLRLRQEGGLHSLHIAHVGSEDEGLYAVSATNAHGQAQCSAQLYVEEPRTAATGPSSKLEKMPSIPEEPEQGELERLSMPDFLRPLQDLEVGLAKEAMLECQVTGLPYPTISWFHNGHRIQSSDDRRMTQYRDVHRLVFPAVGPQHAGVYKSVIANKLGKAACYAHLYVTDVVPGPPDGAPQVVAVTGKMITLTWNPPRSLDMAIDPDALTYTVQHQVLGSDQWTVLATGLREPGWAAMGLRKGVQHIFRVLSTTIKSSSKPSPPSEPVQLLEHGPPLEEAPAVLDKPDIVYVVEGQPTSVTVTFNHVEAQVVWRSCRGALLEARAGVYELSQPDDDQYCLRICRVSRRDVGPLTCTARNRHGTQACSVTLELAEAPRFESIMEDVEVGAGETARFAVVVEGKPLPDIMWYKDEVLLTESSHVSFVYEESECSLVVLSTGTQDGGVYTCTARNLAGEVSCKAELAVRSAQTAMEVEGAGEAEEQRGRRLSDFYDIHQEIGRGAFSYLRRVVERSSGLEFAAKFIPSQAKPKASAWREARLLARLQHDCVLYFHEAFERRRGLVIVTELCTEELLERMARKPTVCESEIRAYMQQVLEGICYLHQNHVLHLDVKPENLMVWDGAEGEEQVRICDFGNAQELTPGEPQYCQYGTPEFVAPEIVNQTPVSGVTDIWPVGVVAFLCLTGISPFVGENDRTTLMNIRNYNVAFEETTFLSLSREARGFLIKVLVRDRLRPTAEETLEHPWFKTQAKGAEVSTDHLKLFLSRRRWQRSQISYKCHLVLRPIPELLRAPPERVWVAIPRRPPPSGGLSSSSDSEEEELEELPSVPRPLQPEFSGSRVSLTDIPTEDEALGAPEAGMATPMDWQEEGRAPSQDQEAPSSQALPSPGQEPQAGSSPQRRELRRGTSAESALPRAGPREPGRGLHKAASVELPQRRSPSPGATRLTRGGLGEGEYAQRLQALRQRLLRGGPEDGKVSGLRGPLLESLGDRARDPRLARAASSEAAPRHQPPPETRGLQKSSSFSQGEAEPRGRHRRAGAPLEIPVARLGARRLQESPSLSALSEAQPPSPARPSAPKSSVPKSLKPPTTTPSDAPQPLAPQPAQEKAPESTLEPVPAPKPTQPSVTPQTPVAPLTPYAQIMQSLQLSGHTTGPLQSPGASPSEPRPHPAVFARVASPPPGASEKRVPSAGLPPVLAEKARVPTVPRRPGSSLSSSIENLESEAVFEAKFKRSRESPLSRGLRLLSRSRSEERGPFRGAQEEDGMYRPSPAGTPLELVRRPERSRSVQDLRAVGEPGLVRRLSLSLSQRLRRTPPAQRHPAWEARGGDGESSEGGSSARGSPVLAVRRRLSSTLERLSSRLQRSGSSEDSGGASGRSTPLFGRLRRATSEGESLRRLGLAHNQLAAQAGASTPSAESLGSEASATSGSSAPGESRRRLRWGFSRLRKDKGLSQPNLSATAQEDLGHQYVRSESDFPPVFHIKLKDQVLLEGEAATLLCLPAACPAPHISWMKDKQSLQSEPSVIIVSCKDGRQLLSIPRVGKRHAGLYECSATNVLGSITSSCTVAVARIPGKLAPPEVPQTYQDTALVLWKPGDSRAPCTYTLERRVDGESAWHPVSSGIPDCYYNVTHLPIGVTVRFRVACANRAGQGPFSNPSEKVIVRGTQDSSVLPSAAHQDAPVTSGPARAPPPHSPTSLAPSQTPTLAPAPPAPQSAALSPSCPPTPPSQALSSLKAVGPPPQTPPRKHRGLQAAQQAEPAPPSAQATPSEPKSSIPDTGTPTPASTPQGVKPASSSTPLYMVTSFVSAPPAPEPPAPEPPPEPTKVTVRSLSPAKEVVTSPVGGPPSSPGPEGTTLRQGPPQKPYTFLEEKARGRFGVVRACRENATGRTFVAKIVPYAAEGKRRVLQEYEVLRTLHHERLMSLHEAYITPRYLVLIAESCGNRELLCGLSDRFRYSEDDVATYVVQLLQGLDYLHGRHVLHLDIKPDNLLLAPDNALKIVDFGSAQPYNPQALRPLGHRTGTLEFMAPEMVKGEPIGSATDIWGAGVLTYIMLSGRSPFYEPDPQETEARIVGGRFDAFQLYPNTSQSATLFLRKVLSVHPWSRPSLQDCLAHPWLQDAYLMKLRRQTLTFTTNRLKEFLGEQRRRRAEAATRHKVLLRSYPGSP</sequence>
<feature type="compositionally biased region" description="Low complexity" evidence="20">
    <location>
        <begin position="1946"/>
        <end position="1958"/>
    </location>
</feature>
<feature type="compositionally biased region" description="Polar residues" evidence="20">
    <location>
        <begin position="443"/>
        <end position="453"/>
    </location>
</feature>
<dbReference type="CDD" id="cd20975">
    <property type="entry name" value="IgI_APEG-1_like"/>
    <property type="match status" value="1"/>
</dbReference>
<dbReference type="InterPro" id="IPR007110">
    <property type="entry name" value="Ig-like_dom"/>
</dbReference>
<dbReference type="InterPro" id="IPR013783">
    <property type="entry name" value="Ig-like_fold"/>
</dbReference>
<dbReference type="CDD" id="cd14111">
    <property type="entry name" value="STKc_SPEG_rpt2"/>
    <property type="match status" value="1"/>
</dbReference>
<feature type="domain" description="Protein kinase" evidence="21">
    <location>
        <begin position="2598"/>
        <end position="2850"/>
    </location>
</feature>
<evidence type="ECO:0000256" key="18">
    <source>
        <dbReference type="ARBA" id="ARBA00083841"/>
    </source>
</evidence>
<dbReference type="FunFam" id="1.10.510.10:FF:000344">
    <property type="entry name" value="striated muscle preferentially expressed protein kinase isoform X1"/>
    <property type="match status" value="1"/>
</dbReference>
<dbReference type="GO" id="GO:0004674">
    <property type="term" value="F:protein serine/threonine kinase activity"/>
    <property type="evidence" value="ECO:0007669"/>
    <property type="project" value="UniProtKB-KW"/>
</dbReference>
<dbReference type="Pfam" id="PF16650">
    <property type="entry name" value="SPEG_u2"/>
    <property type="match status" value="1"/>
</dbReference>
<dbReference type="FunFam" id="2.60.40.10:FF:001056">
    <property type="entry name" value="Striated muscle preferentially expressed protein kinase"/>
    <property type="match status" value="1"/>
</dbReference>
<keyword evidence="4" id="KW-0488">Methylation</keyword>
<evidence type="ECO:0000256" key="10">
    <source>
        <dbReference type="ARBA" id="ARBA00022777"/>
    </source>
</evidence>
<dbReference type="Proteomes" id="UP000515131">
    <property type="component" value="Unplaced"/>
</dbReference>
<dbReference type="Gene3D" id="3.30.200.20">
    <property type="entry name" value="Phosphorylase Kinase, domain 1"/>
    <property type="match status" value="2"/>
</dbReference>
<dbReference type="FunFam" id="1.10.510.10:FF:000363">
    <property type="entry name" value="Striated muscle preferentially expressed protein kinase"/>
    <property type="match status" value="1"/>
</dbReference>
<dbReference type="PROSITE" id="PS50011">
    <property type="entry name" value="PROTEIN_KINASE_DOM"/>
    <property type="match status" value="2"/>
</dbReference>
<dbReference type="PROSITE" id="PS00108">
    <property type="entry name" value="PROTEIN_KINASE_ST"/>
    <property type="match status" value="2"/>
</dbReference>
<feature type="compositionally biased region" description="Polar residues" evidence="20">
    <location>
        <begin position="1609"/>
        <end position="1620"/>
    </location>
</feature>
<dbReference type="GO" id="GO:0030154">
    <property type="term" value="P:cell differentiation"/>
    <property type="evidence" value="ECO:0007669"/>
    <property type="project" value="UniProtKB-KW"/>
</dbReference>
<feature type="compositionally biased region" description="Polar residues" evidence="20">
    <location>
        <begin position="2508"/>
        <end position="2531"/>
    </location>
</feature>
<evidence type="ECO:0000256" key="4">
    <source>
        <dbReference type="ARBA" id="ARBA00022481"/>
    </source>
</evidence>
<evidence type="ECO:0000313" key="25">
    <source>
        <dbReference type="RefSeq" id="XP_025785881.1"/>
    </source>
</evidence>
<comment type="catalytic activity">
    <reaction evidence="17">
        <text>L-seryl-[protein] + ATP = O-phospho-L-seryl-[protein] + ADP + H(+)</text>
        <dbReference type="Rhea" id="RHEA:17989"/>
        <dbReference type="Rhea" id="RHEA-COMP:9863"/>
        <dbReference type="Rhea" id="RHEA-COMP:11604"/>
        <dbReference type="ChEBI" id="CHEBI:15378"/>
        <dbReference type="ChEBI" id="CHEBI:29999"/>
        <dbReference type="ChEBI" id="CHEBI:30616"/>
        <dbReference type="ChEBI" id="CHEBI:83421"/>
        <dbReference type="ChEBI" id="CHEBI:456216"/>
        <dbReference type="EC" id="2.7.11.1"/>
    </reaction>
</comment>
<keyword evidence="10 25" id="KW-0418">Kinase</keyword>
<feature type="compositionally biased region" description="Basic and acidic residues" evidence="20">
    <location>
        <begin position="286"/>
        <end position="303"/>
    </location>
</feature>
<evidence type="ECO:0000256" key="7">
    <source>
        <dbReference type="ARBA" id="ARBA00022679"/>
    </source>
</evidence>
<evidence type="ECO:0000256" key="19">
    <source>
        <dbReference type="PROSITE-ProRule" id="PRU10141"/>
    </source>
</evidence>
<reference evidence="25" key="1">
    <citation type="submission" date="2025-08" db="UniProtKB">
        <authorList>
            <consortium name="RefSeq"/>
        </authorList>
    </citation>
    <scope>IDENTIFICATION</scope>
    <source>
        <tissue evidence="25">Blood</tissue>
    </source>
</reference>
<dbReference type="FunFam" id="3.30.200.20:FF:000312">
    <property type="entry name" value="striated muscle preferentially expressed protein kinase"/>
    <property type="match status" value="1"/>
</dbReference>
<dbReference type="Pfam" id="PF07679">
    <property type="entry name" value="I-set"/>
    <property type="match status" value="9"/>
</dbReference>
<feature type="domain" description="Fibronectin type-III" evidence="23">
    <location>
        <begin position="913"/>
        <end position="1010"/>
    </location>
</feature>
<feature type="domain" description="Fibronectin type-III" evidence="23">
    <location>
        <begin position="2308"/>
        <end position="2402"/>
    </location>
</feature>
<feature type="region of interest" description="Disordered" evidence="20">
    <location>
        <begin position="1536"/>
        <end position="1580"/>
    </location>
</feature>
<feature type="domain" description="Protein kinase" evidence="21">
    <location>
        <begin position="1229"/>
        <end position="1482"/>
    </location>
</feature>
<dbReference type="SMART" id="SM00408">
    <property type="entry name" value="IGc2"/>
    <property type="match status" value="8"/>
</dbReference>
<feature type="compositionally biased region" description="Basic and acidic residues" evidence="20">
    <location>
        <begin position="1961"/>
        <end position="1972"/>
    </location>
</feature>
<feature type="domain" description="Ig-like" evidence="22">
    <location>
        <begin position="1113"/>
        <end position="1201"/>
    </location>
</feature>
<keyword evidence="14" id="KW-0539">Nucleus</keyword>
<feature type="region of interest" description="Disordered" evidence="20">
    <location>
        <begin position="441"/>
        <end position="499"/>
    </location>
</feature>
<feature type="domain" description="Ig-like" evidence="22">
    <location>
        <begin position="692"/>
        <end position="780"/>
    </location>
</feature>
<dbReference type="InterPro" id="IPR003961">
    <property type="entry name" value="FN3_dom"/>
</dbReference>
<dbReference type="InterPro" id="IPR003599">
    <property type="entry name" value="Ig_sub"/>
</dbReference>
<evidence type="ECO:0000256" key="2">
    <source>
        <dbReference type="ARBA" id="ARBA00006692"/>
    </source>
</evidence>
<feature type="binding site" evidence="19">
    <location>
        <position position="1258"/>
    </location>
    <ligand>
        <name>ATP</name>
        <dbReference type="ChEBI" id="CHEBI:30616"/>
    </ligand>
</feature>
<dbReference type="SUPFAM" id="SSF56112">
    <property type="entry name" value="Protein kinase-like (PK-like)"/>
    <property type="match status" value="2"/>
</dbReference>
<dbReference type="PROSITE" id="PS00107">
    <property type="entry name" value="PROTEIN_KINASE_ATP"/>
    <property type="match status" value="1"/>
</dbReference>
<dbReference type="SMART" id="SM00060">
    <property type="entry name" value="FN3"/>
    <property type="match status" value="2"/>
</dbReference>
<feature type="domain" description="Ig-like" evidence="22">
    <location>
        <begin position="40"/>
        <end position="121"/>
    </location>
</feature>
<keyword evidence="7" id="KW-0808">Transferase</keyword>
<evidence type="ECO:0000256" key="11">
    <source>
        <dbReference type="ARBA" id="ARBA00022782"/>
    </source>
</evidence>
<feature type="compositionally biased region" description="Polar residues" evidence="20">
    <location>
        <begin position="481"/>
        <end position="492"/>
    </location>
</feature>
<dbReference type="FunFam" id="2.60.40.10:FF:000601">
    <property type="entry name" value="striated muscle preferentially expressed protein kinase"/>
    <property type="match status" value="1"/>
</dbReference>
<evidence type="ECO:0000256" key="5">
    <source>
        <dbReference type="ARBA" id="ARBA00022527"/>
    </source>
</evidence>
<keyword evidence="9 19" id="KW-0547">Nucleotide-binding</keyword>
<proteinExistence type="inferred from homology"/>
<evidence type="ECO:0000256" key="9">
    <source>
        <dbReference type="ARBA" id="ARBA00022741"/>
    </source>
</evidence>
<dbReference type="PANTHER" id="PTHR47633:SF3">
    <property type="entry name" value="STRIATED MUSCLE PREFERENTIALLY EXPRESSED PROTEIN KINASE"/>
    <property type="match status" value="1"/>
</dbReference>
<evidence type="ECO:0000256" key="1">
    <source>
        <dbReference type="ARBA" id="ARBA00004123"/>
    </source>
</evidence>
<dbReference type="InterPro" id="IPR017441">
    <property type="entry name" value="Protein_kinase_ATP_BS"/>
</dbReference>
<evidence type="ECO:0000259" key="22">
    <source>
        <dbReference type="PROSITE" id="PS50835"/>
    </source>
</evidence>
<feature type="compositionally biased region" description="Pro residues" evidence="20">
    <location>
        <begin position="2542"/>
        <end position="2556"/>
    </location>
</feature>
<feature type="region of interest" description="Disordered" evidence="20">
    <location>
        <begin position="133"/>
        <end position="343"/>
    </location>
</feature>
<feature type="compositionally biased region" description="Low complexity" evidence="20">
    <location>
        <begin position="2149"/>
        <end position="2167"/>
    </location>
</feature>
<accession>A0A6P6ICD3</accession>
<dbReference type="Gene3D" id="2.60.40.10">
    <property type="entry name" value="Immunoglobulins"/>
    <property type="match status" value="11"/>
</dbReference>
<evidence type="ECO:0000313" key="24">
    <source>
        <dbReference type="Proteomes" id="UP000515131"/>
    </source>
</evidence>
<evidence type="ECO:0000256" key="14">
    <source>
        <dbReference type="ARBA" id="ARBA00023242"/>
    </source>
</evidence>
<evidence type="ECO:0000259" key="21">
    <source>
        <dbReference type="PROSITE" id="PS50011"/>
    </source>
</evidence>
<feature type="domain" description="Ig-like" evidence="22">
    <location>
        <begin position="350"/>
        <end position="438"/>
    </location>
</feature>
<evidence type="ECO:0000256" key="13">
    <source>
        <dbReference type="ARBA" id="ARBA00023157"/>
    </source>
</evidence>
<dbReference type="CDD" id="cd00063">
    <property type="entry name" value="FN3"/>
    <property type="match status" value="2"/>
</dbReference>
<keyword evidence="5" id="KW-0723">Serine/threonine-protein kinase</keyword>
<keyword evidence="6" id="KW-0597">Phosphoprotein</keyword>
<dbReference type="SUPFAM" id="SSF49265">
    <property type="entry name" value="Fibronectin type III"/>
    <property type="match status" value="1"/>
</dbReference>
<feature type="region of interest" description="Disordered" evidence="20">
    <location>
        <begin position="2404"/>
        <end position="2597"/>
    </location>
</feature>
<dbReference type="PROSITE" id="PS50835">
    <property type="entry name" value="IG_LIKE"/>
    <property type="match status" value="8"/>
</dbReference>
<evidence type="ECO:0000256" key="17">
    <source>
        <dbReference type="ARBA" id="ARBA00048679"/>
    </source>
</evidence>
<dbReference type="InterPro" id="IPR008271">
    <property type="entry name" value="Ser/Thr_kinase_AS"/>
</dbReference>
<dbReference type="CDD" id="cd14108">
    <property type="entry name" value="STKc_SPEG_rpt1"/>
    <property type="match status" value="1"/>
</dbReference>
<feature type="region of interest" description="Disordered" evidence="20">
    <location>
        <begin position="1603"/>
        <end position="2079"/>
    </location>
</feature>
<dbReference type="InterPro" id="IPR003598">
    <property type="entry name" value="Ig_sub2"/>
</dbReference>
<dbReference type="RefSeq" id="XP_025785881.1">
    <property type="nucleotide sequence ID" value="XM_025930096.1"/>
</dbReference>
<feature type="region of interest" description="Disordered" evidence="20">
    <location>
        <begin position="2140"/>
        <end position="2173"/>
    </location>
</feature>
<feature type="domain" description="Ig-like" evidence="22">
    <location>
        <begin position="497"/>
        <end position="586"/>
    </location>
</feature>
<evidence type="ECO:0000256" key="8">
    <source>
        <dbReference type="ARBA" id="ARBA00022737"/>
    </source>
</evidence>
<evidence type="ECO:0000256" key="6">
    <source>
        <dbReference type="ARBA" id="ARBA00022553"/>
    </source>
</evidence>
<gene>
    <name evidence="25" type="primary">SPEG</name>
</gene>
<organism evidence="24 25">
    <name type="scientific">Puma concolor</name>
    <name type="common">Mountain lion</name>
    <name type="synonym">Felis concolor</name>
    <dbReference type="NCBI Taxonomy" id="9696"/>
    <lineage>
        <taxon>Eukaryota</taxon>
        <taxon>Metazoa</taxon>
        <taxon>Chordata</taxon>
        <taxon>Craniata</taxon>
        <taxon>Vertebrata</taxon>
        <taxon>Euteleostomi</taxon>
        <taxon>Mammalia</taxon>
        <taxon>Eutheria</taxon>
        <taxon>Laurasiatheria</taxon>
        <taxon>Carnivora</taxon>
        <taxon>Feliformia</taxon>
        <taxon>Felidae</taxon>
        <taxon>Felinae</taxon>
        <taxon>Puma</taxon>
    </lineage>
</organism>
<dbReference type="SMART" id="SM00220">
    <property type="entry name" value="S_TKc"/>
    <property type="match status" value="2"/>
</dbReference>
<dbReference type="FunFam" id="2.60.40.10:FF:000497">
    <property type="entry name" value="Striated muscle preferentially expressed protein kinase"/>
    <property type="match status" value="1"/>
</dbReference>
<dbReference type="FunFam" id="2.60.40.10:FF:000784">
    <property type="entry name" value="Striated muscle preferentially expressed protein kinase"/>
    <property type="match status" value="1"/>
</dbReference>
<comment type="catalytic activity">
    <reaction evidence="16">
        <text>L-threonyl-[protein] + ATP = O-phospho-L-threonyl-[protein] + ADP + H(+)</text>
        <dbReference type="Rhea" id="RHEA:46608"/>
        <dbReference type="Rhea" id="RHEA-COMP:11060"/>
        <dbReference type="Rhea" id="RHEA-COMP:11605"/>
        <dbReference type="ChEBI" id="CHEBI:15378"/>
        <dbReference type="ChEBI" id="CHEBI:30013"/>
        <dbReference type="ChEBI" id="CHEBI:30616"/>
        <dbReference type="ChEBI" id="CHEBI:61977"/>
        <dbReference type="ChEBI" id="CHEBI:456216"/>
        <dbReference type="EC" id="2.7.11.1"/>
    </reaction>
</comment>
<dbReference type="EC" id="2.7.11.1" evidence="3"/>
<dbReference type="CTD" id="10290"/>
<feature type="compositionally biased region" description="Basic and acidic residues" evidence="20">
    <location>
        <begin position="2012"/>
        <end position="2023"/>
    </location>
</feature>
<dbReference type="GO" id="GO:0005524">
    <property type="term" value="F:ATP binding"/>
    <property type="evidence" value="ECO:0007669"/>
    <property type="project" value="UniProtKB-UniRule"/>
</dbReference>
<dbReference type="FunFam" id="2.60.40.10:FF:000541">
    <property type="entry name" value="striated muscle preferentially expressed protein kinase"/>
    <property type="match status" value="1"/>
</dbReference>
<feature type="compositionally biased region" description="Pro residues" evidence="20">
    <location>
        <begin position="175"/>
        <end position="200"/>
    </location>
</feature>
<feature type="compositionally biased region" description="Low complexity" evidence="20">
    <location>
        <begin position="2485"/>
        <end position="2504"/>
    </location>
</feature>
<dbReference type="PANTHER" id="PTHR47633">
    <property type="entry name" value="IMMUNOGLOBULIN"/>
    <property type="match status" value="1"/>
</dbReference>
<dbReference type="FunFam" id="3.30.200.20:FF:000302">
    <property type="entry name" value="striated muscle preferentially expressed protein kinase"/>
    <property type="match status" value="1"/>
</dbReference>
<dbReference type="InterPro" id="IPR011009">
    <property type="entry name" value="Kinase-like_dom_sf"/>
</dbReference>
<evidence type="ECO:0000256" key="15">
    <source>
        <dbReference type="ARBA" id="ARBA00023319"/>
    </source>
</evidence>
<feature type="domain" description="Ig-like" evidence="22">
    <location>
        <begin position="816"/>
        <end position="906"/>
    </location>
</feature>
<keyword evidence="15" id="KW-0393">Immunoglobulin domain</keyword>
<dbReference type="InterPro" id="IPR036179">
    <property type="entry name" value="Ig-like_dom_sf"/>
</dbReference>
<keyword evidence="12 19" id="KW-0067">ATP-binding</keyword>
<evidence type="ECO:0000256" key="12">
    <source>
        <dbReference type="ARBA" id="ARBA00022840"/>
    </source>
</evidence>
<evidence type="ECO:0000256" key="16">
    <source>
        <dbReference type="ARBA" id="ARBA00047899"/>
    </source>
</evidence>
<dbReference type="FunFam" id="2.60.40.10:FF:000513">
    <property type="entry name" value="striated muscle preferentially expressed protein kinase"/>
    <property type="match status" value="1"/>
</dbReference>
<feature type="compositionally biased region" description="Low complexity" evidence="20">
    <location>
        <begin position="2091"/>
        <end position="2112"/>
    </location>
</feature>
<dbReference type="FunFam" id="2.60.40.10:FF:000145">
    <property type="entry name" value="Myosin light chain kinase, smooth muscle"/>
    <property type="match status" value="1"/>
</dbReference>
<comment type="similarity">
    <text evidence="2">Belongs to the protein kinase superfamily. CAMK Ser/Thr protein kinase family.</text>
</comment>
<dbReference type="FunFam" id="2.60.40.10:FF:000539">
    <property type="entry name" value="striated muscle preferentially expressed protein kinase"/>
    <property type="match status" value="1"/>
</dbReference>